<comment type="caution">
    <text evidence="1">The sequence shown here is derived from an EMBL/GenBank/DDBJ whole genome shotgun (WGS) entry which is preliminary data.</text>
</comment>
<dbReference type="InterPro" id="IPR015943">
    <property type="entry name" value="WD40/YVTN_repeat-like_dom_sf"/>
</dbReference>
<name>A0ABV3DUK1_9ACTN</name>
<organism evidence="1 2">
    <name type="scientific">Streptodolium elevatio</name>
    <dbReference type="NCBI Taxonomy" id="3157996"/>
    <lineage>
        <taxon>Bacteria</taxon>
        <taxon>Bacillati</taxon>
        <taxon>Actinomycetota</taxon>
        <taxon>Actinomycetes</taxon>
        <taxon>Kitasatosporales</taxon>
        <taxon>Streptomycetaceae</taxon>
        <taxon>Streptodolium</taxon>
    </lineage>
</organism>
<gene>
    <name evidence="1" type="ORF">AB0C36_36150</name>
</gene>
<dbReference type="EMBL" id="JBEZFP010000146">
    <property type="protein sequence ID" value="MEU8138922.1"/>
    <property type="molecule type" value="Genomic_DNA"/>
</dbReference>
<sequence length="269" mass="29552">MPDKPLLLASEIPSSTQIKDLAVVTMNDDPLVVCVDARDGVWTWDPARDVWRQRPLPFGYDEDIIRNYPDAKNRIDQMAVTVAGECVVLAAGHDEQPVAFWDLESGELLRGAIFDEGDYLGAVAAVRGPGPARFVSAGQNSDVLLLWEEPFDSWTLLSECVHVWSLATAEINGRSLVAGAEGSSALVWDLAQPGWEPVFKTTESAWAVSLCRVDDRPVVVAAADPGQLWVWEVPDMAEDCEHEDDAIEPRYAPINGQDGVMRVWGLPSR</sequence>
<evidence type="ECO:0000313" key="1">
    <source>
        <dbReference type="EMBL" id="MEU8138922.1"/>
    </source>
</evidence>
<proteinExistence type="predicted"/>
<dbReference type="Gene3D" id="2.130.10.10">
    <property type="entry name" value="YVTN repeat-like/Quinoprotein amine dehydrogenase"/>
    <property type="match status" value="1"/>
</dbReference>
<dbReference type="Proteomes" id="UP001551482">
    <property type="component" value="Unassembled WGS sequence"/>
</dbReference>
<evidence type="ECO:0000313" key="2">
    <source>
        <dbReference type="Proteomes" id="UP001551482"/>
    </source>
</evidence>
<protein>
    <recommendedName>
        <fullName evidence="3">WD40 repeat domain-containing protein</fullName>
    </recommendedName>
</protein>
<keyword evidence="2" id="KW-1185">Reference proteome</keyword>
<accession>A0ABV3DUK1</accession>
<evidence type="ECO:0008006" key="3">
    <source>
        <dbReference type="Google" id="ProtNLM"/>
    </source>
</evidence>
<dbReference type="RefSeq" id="WP_358362697.1">
    <property type="nucleotide sequence ID" value="NZ_JBEZFP010000146.1"/>
</dbReference>
<reference evidence="1 2" key="1">
    <citation type="submission" date="2024-06" db="EMBL/GenBank/DDBJ databases">
        <title>The Natural Products Discovery Center: Release of the First 8490 Sequenced Strains for Exploring Actinobacteria Biosynthetic Diversity.</title>
        <authorList>
            <person name="Kalkreuter E."/>
            <person name="Kautsar S.A."/>
            <person name="Yang D."/>
            <person name="Bader C.D."/>
            <person name="Teijaro C.N."/>
            <person name="Fluegel L."/>
            <person name="Davis C.M."/>
            <person name="Simpson J.R."/>
            <person name="Lauterbach L."/>
            <person name="Steele A.D."/>
            <person name="Gui C."/>
            <person name="Meng S."/>
            <person name="Li G."/>
            <person name="Viehrig K."/>
            <person name="Ye F."/>
            <person name="Su P."/>
            <person name="Kiefer A.F."/>
            <person name="Nichols A."/>
            <person name="Cepeda A.J."/>
            <person name="Yan W."/>
            <person name="Fan B."/>
            <person name="Jiang Y."/>
            <person name="Adhikari A."/>
            <person name="Zheng C.-J."/>
            <person name="Schuster L."/>
            <person name="Cowan T.M."/>
            <person name="Smanski M.J."/>
            <person name="Chevrette M.G."/>
            <person name="De Carvalho L.P.S."/>
            <person name="Shen B."/>
        </authorList>
    </citation>
    <scope>NUCLEOTIDE SEQUENCE [LARGE SCALE GENOMIC DNA]</scope>
    <source>
        <strain evidence="1 2">NPDC048946</strain>
    </source>
</reference>
<dbReference type="SUPFAM" id="SSF69322">
    <property type="entry name" value="Tricorn protease domain 2"/>
    <property type="match status" value="1"/>
</dbReference>